<proteinExistence type="predicted"/>
<protein>
    <submittedName>
        <fullName evidence="3">Fas-associated death domain protein isoform X2</fullName>
    </submittedName>
</protein>
<dbReference type="CTD" id="8772"/>
<dbReference type="RefSeq" id="XP_011303724.1">
    <property type="nucleotide sequence ID" value="XM_011305422.1"/>
</dbReference>
<dbReference type="InterPro" id="IPR016729">
    <property type="entry name" value="FADD"/>
</dbReference>
<dbReference type="Gene3D" id="1.10.533.10">
    <property type="entry name" value="Death Domain, Fas"/>
    <property type="match status" value="2"/>
</dbReference>
<dbReference type="Proteomes" id="UP000694866">
    <property type="component" value="Unplaced"/>
</dbReference>
<keyword evidence="2" id="KW-1185">Reference proteome</keyword>
<dbReference type="InterPro" id="IPR000488">
    <property type="entry name" value="Death_dom"/>
</dbReference>
<name>A0A9R1T5M2_9HYME</name>
<dbReference type="PROSITE" id="PS50017">
    <property type="entry name" value="DEATH_DOMAIN"/>
    <property type="match status" value="1"/>
</dbReference>
<dbReference type="OrthoDB" id="100767at2759"/>
<reference evidence="3" key="1">
    <citation type="submission" date="2025-08" db="UniProtKB">
        <authorList>
            <consortium name="RefSeq"/>
        </authorList>
    </citation>
    <scope>IDENTIFICATION</scope>
    <source>
        <strain evidence="3">USDA-PBARC FA_bdor</strain>
        <tissue evidence="3">Whole organism</tissue>
    </source>
</reference>
<dbReference type="GO" id="GO:0007165">
    <property type="term" value="P:signal transduction"/>
    <property type="evidence" value="ECO:0007669"/>
    <property type="project" value="InterPro"/>
</dbReference>
<accession>A0A9R1T5M2</accession>
<dbReference type="GeneID" id="105266918"/>
<dbReference type="SUPFAM" id="SSF47986">
    <property type="entry name" value="DEATH domain"/>
    <property type="match status" value="1"/>
</dbReference>
<dbReference type="Pfam" id="PF00531">
    <property type="entry name" value="Death"/>
    <property type="match status" value="1"/>
</dbReference>
<organism evidence="2 3">
    <name type="scientific">Fopius arisanus</name>
    <dbReference type="NCBI Taxonomy" id="64838"/>
    <lineage>
        <taxon>Eukaryota</taxon>
        <taxon>Metazoa</taxon>
        <taxon>Ecdysozoa</taxon>
        <taxon>Arthropoda</taxon>
        <taxon>Hexapoda</taxon>
        <taxon>Insecta</taxon>
        <taxon>Pterygota</taxon>
        <taxon>Neoptera</taxon>
        <taxon>Endopterygota</taxon>
        <taxon>Hymenoptera</taxon>
        <taxon>Apocrita</taxon>
        <taxon>Ichneumonoidea</taxon>
        <taxon>Braconidae</taxon>
        <taxon>Opiinae</taxon>
        <taxon>Fopius</taxon>
    </lineage>
</organism>
<evidence type="ECO:0000259" key="1">
    <source>
        <dbReference type="PROSITE" id="PS50017"/>
    </source>
</evidence>
<evidence type="ECO:0000313" key="2">
    <source>
        <dbReference type="Proteomes" id="UP000694866"/>
    </source>
</evidence>
<gene>
    <name evidence="3" type="primary">Fadd</name>
</gene>
<dbReference type="PANTHER" id="PTHR15077">
    <property type="entry name" value="FAS-ASSOCIATING DEATH DOMAIN-CONTAINING PROTEIN FADD"/>
    <property type="match status" value="1"/>
</dbReference>
<dbReference type="AlphaFoldDB" id="A0A9R1T5M2"/>
<dbReference type="CDD" id="cd01670">
    <property type="entry name" value="Death"/>
    <property type="match status" value="1"/>
</dbReference>
<feature type="domain" description="Death" evidence="1">
    <location>
        <begin position="175"/>
        <end position="259"/>
    </location>
</feature>
<evidence type="ECO:0000313" key="3">
    <source>
        <dbReference type="RefSeq" id="XP_011303724.1"/>
    </source>
</evidence>
<sequence>MIDMEADLIHRDFLLRESRFTELKGGFIEISSRHITKLILESLKEFYSGIIDSKRDKDHVKNIEGLLRILERREVLRYDLIEPLKVIASKYIKDEILNRRLADYEEKLKNEGPLLAINHYRYRVERSSPSASRNKISQSHAVNFYDTAQTTLPAVIYPSTLSVARTTSHSAPDIQEKVFRRVCENLGKFWRDLARFLGVKENEIDIIDAKSHLEIKEKAYEALLIFKSRCDSCNWKIKMQNALVKARRKDLAEMINEIDDR</sequence>
<dbReference type="InterPro" id="IPR011029">
    <property type="entry name" value="DEATH-like_dom_sf"/>
</dbReference>